<feature type="domain" description="NAD(P)-binding" evidence="4">
    <location>
        <begin position="11"/>
        <end position="109"/>
    </location>
</feature>
<name>A0A430LA51_9HYPO</name>
<gene>
    <name evidence="5" type="ORF">BHE90_012993</name>
</gene>
<dbReference type="InterPro" id="IPR016040">
    <property type="entry name" value="NAD(P)-bd_dom"/>
</dbReference>
<evidence type="ECO:0000313" key="5">
    <source>
        <dbReference type="EMBL" id="RTE72593.1"/>
    </source>
</evidence>
<dbReference type="Proteomes" id="UP000287124">
    <property type="component" value="Unassembled WGS sequence"/>
</dbReference>
<dbReference type="Gene3D" id="3.90.25.10">
    <property type="entry name" value="UDP-galactose 4-epimerase, domain 1"/>
    <property type="match status" value="1"/>
</dbReference>
<comment type="caution">
    <text evidence="5">The sequence shown here is derived from an EMBL/GenBank/DDBJ whole genome shotgun (WGS) entry which is preliminary data.</text>
</comment>
<comment type="similarity">
    <text evidence="1">Belongs to the NmrA-type oxidoreductase family. Isoflavone reductase subfamily.</text>
</comment>
<evidence type="ECO:0000256" key="3">
    <source>
        <dbReference type="ARBA" id="ARBA00023002"/>
    </source>
</evidence>
<evidence type="ECO:0000259" key="4">
    <source>
        <dbReference type="Pfam" id="PF13460"/>
    </source>
</evidence>
<dbReference type="PANTHER" id="PTHR47706">
    <property type="entry name" value="NMRA-LIKE FAMILY PROTEIN"/>
    <property type="match status" value="1"/>
</dbReference>
<dbReference type="PANTHER" id="PTHR47706:SF9">
    <property type="entry name" value="NMRA-LIKE DOMAIN-CONTAINING PROTEIN-RELATED"/>
    <property type="match status" value="1"/>
</dbReference>
<keyword evidence="6" id="KW-1185">Reference proteome</keyword>
<keyword evidence="3" id="KW-0560">Oxidoreductase</keyword>
<keyword evidence="2" id="KW-0521">NADP</keyword>
<evidence type="ECO:0000313" key="6">
    <source>
        <dbReference type="Proteomes" id="UP000287124"/>
    </source>
</evidence>
<reference evidence="5 6" key="1">
    <citation type="submission" date="2017-06" db="EMBL/GenBank/DDBJ databases">
        <title>Comparative genomic analysis of Ambrosia Fusariam Clade fungi.</title>
        <authorList>
            <person name="Stajich J.E."/>
            <person name="Carrillo J."/>
            <person name="Kijimoto T."/>
            <person name="Eskalen A."/>
            <person name="O'Donnell K."/>
            <person name="Kasson M."/>
        </authorList>
    </citation>
    <scope>NUCLEOTIDE SEQUENCE [LARGE SCALE GENOMIC DNA]</scope>
    <source>
        <strain evidence="5 6">UCR1854</strain>
    </source>
</reference>
<protein>
    <recommendedName>
        <fullName evidence="4">NAD(P)-binding domain-containing protein</fullName>
    </recommendedName>
</protein>
<dbReference type="Pfam" id="PF13460">
    <property type="entry name" value="NAD_binding_10"/>
    <property type="match status" value="1"/>
</dbReference>
<dbReference type="AlphaFoldDB" id="A0A430LA51"/>
<dbReference type="InterPro" id="IPR051609">
    <property type="entry name" value="NmrA/Isoflavone_reductase-like"/>
</dbReference>
<accession>A0A430LA51</accession>
<dbReference type="Gene3D" id="3.40.50.720">
    <property type="entry name" value="NAD(P)-binding Rossmann-like Domain"/>
    <property type="match status" value="1"/>
</dbReference>
<dbReference type="GO" id="GO:0016491">
    <property type="term" value="F:oxidoreductase activity"/>
    <property type="evidence" value="ECO:0007669"/>
    <property type="project" value="UniProtKB-KW"/>
</dbReference>
<evidence type="ECO:0000256" key="1">
    <source>
        <dbReference type="ARBA" id="ARBA00005725"/>
    </source>
</evidence>
<sequence length="310" mass="35136">MSLTVGIAGLSGRFGRLVGEILLKRPASEVKLRGFCREPRKLAKSLSGNSRVEVIQGSAFDSSAARTFAKGCDVVVCCYLGDEKLMIDGQKLLVDACEAEGVSRFVASDWTIDYTKLEYGQLFPKDPMKRVKDHLDTKEHIKGVHIMVGAFMDTFFTAYFDSWDPEKKVFTFWGTGDEVLEFSSYRSSAEYTAAVVLDRKAVGVQKFLGDRLSIKQILQLFDSQYGLKPELNLVGSKEDLYKHMYEVQEKEPDNVFKYMVLFYKYFLINGQTHLGAIENSKYPDIKPETFRDFLSRHTVDQLSQAVEALE</sequence>
<dbReference type="EMBL" id="MIKF01000303">
    <property type="protein sequence ID" value="RTE72593.1"/>
    <property type="molecule type" value="Genomic_DNA"/>
</dbReference>
<organism evidence="5 6">
    <name type="scientific">Fusarium euwallaceae</name>
    <dbReference type="NCBI Taxonomy" id="1147111"/>
    <lineage>
        <taxon>Eukaryota</taxon>
        <taxon>Fungi</taxon>
        <taxon>Dikarya</taxon>
        <taxon>Ascomycota</taxon>
        <taxon>Pezizomycotina</taxon>
        <taxon>Sordariomycetes</taxon>
        <taxon>Hypocreomycetidae</taxon>
        <taxon>Hypocreales</taxon>
        <taxon>Nectriaceae</taxon>
        <taxon>Fusarium</taxon>
        <taxon>Fusarium solani species complex</taxon>
    </lineage>
</organism>
<dbReference type="InterPro" id="IPR036291">
    <property type="entry name" value="NAD(P)-bd_dom_sf"/>
</dbReference>
<evidence type="ECO:0000256" key="2">
    <source>
        <dbReference type="ARBA" id="ARBA00022857"/>
    </source>
</evidence>
<proteinExistence type="inferred from homology"/>
<dbReference type="SUPFAM" id="SSF51735">
    <property type="entry name" value="NAD(P)-binding Rossmann-fold domains"/>
    <property type="match status" value="1"/>
</dbReference>